<proteinExistence type="predicted"/>
<protein>
    <submittedName>
        <fullName evidence="1">Uncharacterized protein</fullName>
    </submittedName>
</protein>
<gene>
    <name evidence="1" type="ORF">LSUE1_G001863</name>
</gene>
<dbReference type="EMBL" id="QGMK01000116">
    <property type="protein sequence ID" value="TVY84119.1"/>
    <property type="molecule type" value="Genomic_DNA"/>
</dbReference>
<reference evidence="1 2" key="1">
    <citation type="submission" date="2018-05" db="EMBL/GenBank/DDBJ databases">
        <title>Genome sequencing and assembly of the regulated plant pathogen Lachnellula willkommii and related sister species for the development of diagnostic species identification markers.</title>
        <authorList>
            <person name="Giroux E."/>
            <person name="Bilodeau G."/>
        </authorList>
    </citation>
    <scope>NUCLEOTIDE SEQUENCE [LARGE SCALE GENOMIC DNA]</scope>
    <source>
        <strain evidence="1 2">CBS 268.59</strain>
    </source>
</reference>
<keyword evidence="2" id="KW-1185">Reference proteome</keyword>
<dbReference type="Proteomes" id="UP000469558">
    <property type="component" value="Unassembled WGS sequence"/>
</dbReference>
<name>A0A8T9CE79_9HELO</name>
<evidence type="ECO:0000313" key="1">
    <source>
        <dbReference type="EMBL" id="TVY84119.1"/>
    </source>
</evidence>
<dbReference type="OrthoDB" id="190201at2759"/>
<sequence length="127" mass="13484">MHSAYAITLLDIAAARTGPSRVKRTAPSCTDFLIPVTATAPVKLIDESSIPQNLDDPTVLTDFIVSEASSGLAALLGAAGTVETSGSFEMSGRYCEPVNMNSSRANTIQYLQHAITNTKNYVNTFSL</sequence>
<dbReference type="AlphaFoldDB" id="A0A8T9CE79"/>
<accession>A0A8T9CE79</accession>
<evidence type="ECO:0000313" key="2">
    <source>
        <dbReference type="Proteomes" id="UP000469558"/>
    </source>
</evidence>
<organism evidence="1 2">
    <name type="scientific">Lachnellula suecica</name>
    <dbReference type="NCBI Taxonomy" id="602035"/>
    <lineage>
        <taxon>Eukaryota</taxon>
        <taxon>Fungi</taxon>
        <taxon>Dikarya</taxon>
        <taxon>Ascomycota</taxon>
        <taxon>Pezizomycotina</taxon>
        <taxon>Leotiomycetes</taxon>
        <taxon>Helotiales</taxon>
        <taxon>Lachnaceae</taxon>
        <taxon>Lachnellula</taxon>
    </lineage>
</organism>
<comment type="caution">
    <text evidence="1">The sequence shown here is derived from an EMBL/GenBank/DDBJ whole genome shotgun (WGS) entry which is preliminary data.</text>
</comment>